<dbReference type="Proteomes" id="UP000439986">
    <property type="component" value="Unassembled WGS sequence"/>
</dbReference>
<dbReference type="AlphaFoldDB" id="A0A844D6B8"/>
<dbReference type="EMBL" id="WKJL01000010">
    <property type="protein sequence ID" value="MRW85395.1"/>
    <property type="molecule type" value="Genomic_DNA"/>
</dbReference>
<name>A0A844D6B8_9BURK</name>
<evidence type="ECO:0000313" key="3">
    <source>
        <dbReference type="Proteomes" id="UP000439986"/>
    </source>
</evidence>
<evidence type="ECO:0000256" key="1">
    <source>
        <dbReference type="SAM" id="MobiDB-lite"/>
    </source>
</evidence>
<evidence type="ECO:0000313" key="2">
    <source>
        <dbReference type="EMBL" id="MRW85395.1"/>
    </source>
</evidence>
<reference evidence="2 3" key="1">
    <citation type="submission" date="2019-11" db="EMBL/GenBank/DDBJ databases">
        <title>Novel species isolated from a subtropical stream in China.</title>
        <authorList>
            <person name="Lu H."/>
        </authorList>
    </citation>
    <scope>NUCLEOTIDE SEQUENCE [LARGE SCALE GENOMIC DNA]</scope>
    <source>
        <strain evidence="2 3">FT26W</strain>
    </source>
</reference>
<evidence type="ECO:0008006" key="4">
    <source>
        <dbReference type="Google" id="ProtNLM"/>
    </source>
</evidence>
<organism evidence="2 3">
    <name type="scientific">Duganella aquatilis</name>
    <dbReference type="NCBI Taxonomy" id="2666082"/>
    <lineage>
        <taxon>Bacteria</taxon>
        <taxon>Pseudomonadati</taxon>
        <taxon>Pseudomonadota</taxon>
        <taxon>Betaproteobacteria</taxon>
        <taxon>Burkholderiales</taxon>
        <taxon>Oxalobacteraceae</taxon>
        <taxon>Telluria group</taxon>
        <taxon>Duganella</taxon>
    </lineage>
</organism>
<protein>
    <recommendedName>
        <fullName evidence="4">DUF1376 domain-containing protein</fullName>
    </recommendedName>
</protein>
<gene>
    <name evidence="2" type="ORF">GJ698_15015</name>
</gene>
<feature type="region of interest" description="Disordered" evidence="1">
    <location>
        <begin position="112"/>
        <end position="131"/>
    </location>
</feature>
<sequence length="279" mass="31279">MMSEQHPGLVDVATGSAGRSANPWFRMYAEFAHDPKVQSMSEAMQRRLMMLLCLRCSNTLVTLHDDELAFALRVSDEDLAQTKALFLRKNFIDEGWNILNWDKRQFTSDSSAARVKRHRDRKKAAEEGAKNKVVTLQKRETNALDTDTDTDTEELQLPLSADADDVRLCPVGQLLNLYHELMPLNPRVKVASDSRKAAIRARWKQAAALDCEPFGYTARSAGLAAWRAFFQVCAESKFLTGQAPPSVPGKPAFIADIDFIFSPSGFAKILENKYHRDAA</sequence>
<comment type="caution">
    <text evidence="2">The sequence shown here is derived from an EMBL/GenBank/DDBJ whole genome shotgun (WGS) entry which is preliminary data.</text>
</comment>
<proteinExistence type="predicted"/>
<dbReference type="RefSeq" id="WP_154358445.1">
    <property type="nucleotide sequence ID" value="NZ_WKJL01000010.1"/>
</dbReference>
<keyword evidence="3" id="KW-1185">Reference proteome</keyword>
<accession>A0A844D6B8</accession>